<protein>
    <submittedName>
        <fullName evidence="1">Uncharacterized protein</fullName>
    </submittedName>
</protein>
<proteinExistence type="predicted"/>
<reference evidence="2" key="1">
    <citation type="journal article" date="2023" name="Nat. Plants">
        <title>Single-cell RNA sequencing provides a high-resolution roadmap for understanding the multicellular compartmentation of specialized metabolism.</title>
        <authorList>
            <person name="Sun S."/>
            <person name="Shen X."/>
            <person name="Li Y."/>
            <person name="Li Y."/>
            <person name="Wang S."/>
            <person name="Li R."/>
            <person name="Zhang H."/>
            <person name="Shen G."/>
            <person name="Guo B."/>
            <person name="Wei J."/>
            <person name="Xu J."/>
            <person name="St-Pierre B."/>
            <person name="Chen S."/>
            <person name="Sun C."/>
        </authorList>
    </citation>
    <scope>NUCLEOTIDE SEQUENCE [LARGE SCALE GENOMIC DNA]</scope>
</reference>
<gene>
    <name evidence="1" type="ORF">M9H77_32617</name>
</gene>
<name>A0ACC0A5B0_CATRO</name>
<evidence type="ECO:0000313" key="1">
    <source>
        <dbReference type="EMBL" id="KAI5655430.1"/>
    </source>
</evidence>
<organism evidence="1 2">
    <name type="scientific">Catharanthus roseus</name>
    <name type="common">Madagascar periwinkle</name>
    <name type="synonym">Vinca rosea</name>
    <dbReference type="NCBI Taxonomy" id="4058"/>
    <lineage>
        <taxon>Eukaryota</taxon>
        <taxon>Viridiplantae</taxon>
        <taxon>Streptophyta</taxon>
        <taxon>Embryophyta</taxon>
        <taxon>Tracheophyta</taxon>
        <taxon>Spermatophyta</taxon>
        <taxon>Magnoliopsida</taxon>
        <taxon>eudicotyledons</taxon>
        <taxon>Gunneridae</taxon>
        <taxon>Pentapetalae</taxon>
        <taxon>asterids</taxon>
        <taxon>lamiids</taxon>
        <taxon>Gentianales</taxon>
        <taxon>Apocynaceae</taxon>
        <taxon>Rauvolfioideae</taxon>
        <taxon>Vinceae</taxon>
        <taxon>Catharanthinae</taxon>
        <taxon>Catharanthus</taxon>
    </lineage>
</organism>
<dbReference type="EMBL" id="CM044707">
    <property type="protein sequence ID" value="KAI5655430.1"/>
    <property type="molecule type" value="Genomic_DNA"/>
</dbReference>
<keyword evidence="2" id="KW-1185">Reference proteome</keyword>
<sequence>MHSLQLHTLNQPFHIKIHHYRTSPAAYYGPCMKKPHFSVSTTEDRFSDALISLRTSIDERNPQLGSCLHAKTIKLGLENDVFVANSILDVYAKCCQIEDAIMVFDKMPYRTVVSWTSMISAYCLIGLADEAVSIFLHMLDMLQQPNEYTLAVLLRACAQKGDWRLVESVHSCAIKNGVLRDDFLQNSLLDAYVKCGMIEAAEKLLERWVFRDVISWTSVISGCVAIGMVEKAVALFFRMQEDDVLPNEVTILSILRACSDWKNSGMFQWVHGMILKAGWYKNESILNSLVEMYSTNGYYYEGARLFCDFCFTGEGLYLHQETVANLIHGCRQFSSFRVGASIHGYLLKNGFLVLPCTIIENSLIYMYGENAENHLAFQLFTRMANKDIISWNTMMGCCVKNEEPIKALALLYEIHHDGAQDNVFPDFITMITSLQACSELASLLQQGQIIHCYITKKGFLHDIFIQNSLIDMYAKSGQLHFAESIFKEMDERDLGSWNSLIAAHSIHGNGDTVLKIFSELRRSKTLNLNGITFTNVLSACAHAGKVEEGLEIFKYMKTEYGLEPSEKHFTCIVDLLGRSGRIEEAETLIEKMPLMPGPDVWGALLAASVLYNNIKIGEKAAKELATLEPDSSVWRISLSNLYAKAGRWRDVAKVREEMRGSEKLKKEGGWSILNRKGTAFRFMAGDTRHPKSGMIYEVVKGLHRHMTVPRIALELVNT</sequence>
<dbReference type="Proteomes" id="UP001060085">
    <property type="component" value="Linkage Group LG07"/>
</dbReference>
<comment type="caution">
    <text evidence="1">The sequence shown here is derived from an EMBL/GenBank/DDBJ whole genome shotgun (WGS) entry which is preliminary data.</text>
</comment>
<evidence type="ECO:0000313" key="2">
    <source>
        <dbReference type="Proteomes" id="UP001060085"/>
    </source>
</evidence>
<accession>A0ACC0A5B0</accession>